<sequence>MTLCILTFILFSQTLIVGFSNALNVTVTPYPWAWHPVGENASLWCSVSQKRRPDSLLTVRWVFSTEPGHEQVIGRITKSGAAHIAANWSHRGDLSSDNLDRGHRYRLTLHDLRLTDQGHYICRVQEVARHKSRWTAVSNGTAATQLRVSTFMISEEKKLFSWKLFQDLYLYAVLLCCVGILSLLIFLLILLCQTIFQKRRSRALVMRVQVRLTCYQISLAKRKEKETSRQRLPQLFL</sequence>
<dbReference type="InterPro" id="IPR036179">
    <property type="entry name" value="Ig-like_dom_sf"/>
</dbReference>
<dbReference type="Gene3D" id="2.60.40.10">
    <property type="entry name" value="Immunoglobulins"/>
    <property type="match status" value="1"/>
</dbReference>
<dbReference type="InterPro" id="IPR051102">
    <property type="entry name" value="IgSF_V-set/TM_domain"/>
</dbReference>
<evidence type="ECO:0000256" key="1">
    <source>
        <dbReference type="ARBA" id="ARBA00022729"/>
    </source>
</evidence>
<feature type="domain" description="Ig-like" evidence="6">
    <location>
        <begin position="38"/>
        <end position="149"/>
    </location>
</feature>
<organism evidence="7 8">
    <name type="scientific">Pelobates cultripes</name>
    <name type="common">Western spadefoot toad</name>
    <dbReference type="NCBI Taxonomy" id="61616"/>
    <lineage>
        <taxon>Eukaryota</taxon>
        <taxon>Metazoa</taxon>
        <taxon>Chordata</taxon>
        <taxon>Craniata</taxon>
        <taxon>Vertebrata</taxon>
        <taxon>Euteleostomi</taxon>
        <taxon>Amphibia</taxon>
        <taxon>Batrachia</taxon>
        <taxon>Anura</taxon>
        <taxon>Pelobatoidea</taxon>
        <taxon>Pelobatidae</taxon>
        <taxon>Pelobates</taxon>
    </lineage>
</organism>
<dbReference type="PANTHER" id="PTHR12207">
    <property type="entry name" value="V-SET AND TRANSMEMBRANE DOMAIN-CONTAINING PROTEIN"/>
    <property type="match status" value="1"/>
</dbReference>
<dbReference type="InterPro" id="IPR013106">
    <property type="entry name" value="Ig_V-set"/>
</dbReference>
<reference evidence="7" key="1">
    <citation type="submission" date="2022-03" db="EMBL/GenBank/DDBJ databases">
        <authorList>
            <person name="Alioto T."/>
            <person name="Alioto T."/>
            <person name="Gomez Garrido J."/>
        </authorList>
    </citation>
    <scope>NUCLEOTIDE SEQUENCE</scope>
</reference>
<keyword evidence="3" id="KW-0393">Immunoglobulin domain</keyword>
<keyword evidence="4 7" id="KW-0812">Transmembrane</keyword>
<name>A0AAD1TE22_PELCU</name>
<protein>
    <submittedName>
        <fullName evidence="7">V-set and transmembrane domain-containing 4</fullName>
    </submittedName>
</protein>
<keyword evidence="1 5" id="KW-0732">Signal</keyword>
<accession>A0AAD1TE22</accession>
<dbReference type="InterPro" id="IPR003599">
    <property type="entry name" value="Ig_sub"/>
</dbReference>
<proteinExistence type="predicted"/>
<dbReference type="InterPro" id="IPR007110">
    <property type="entry name" value="Ig-like_dom"/>
</dbReference>
<dbReference type="InterPro" id="IPR013783">
    <property type="entry name" value="Ig-like_fold"/>
</dbReference>
<keyword evidence="8" id="KW-1185">Reference proteome</keyword>
<evidence type="ECO:0000259" key="6">
    <source>
        <dbReference type="PROSITE" id="PS50835"/>
    </source>
</evidence>
<dbReference type="PROSITE" id="PS50835">
    <property type="entry name" value="IG_LIKE"/>
    <property type="match status" value="1"/>
</dbReference>
<feature type="signal peptide" evidence="5">
    <location>
        <begin position="1"/>
        <end position="22"/>
    </location>
</feature>
<dbReference type="Proteomes" id="UP001295444">
    <property type="component" value="Chromosome 11"/>
</dbReference>
<dbReference type="SMART" id="SM00409">
    <property type="entry name" value="IG"/>
    <property type="match status" value="1"/>
</dbReference>
<gene>
    <name evidence="7" type="ORF">PECUL_23A019281</name>
</gene>
<dbReference type="Pfam" id="PF07686">
    <property type="entry name" value="V-set"/>
    <property type="match status" value="1"/>
</dbReference>
<feature type="chain" id="PRO_5042238566" evidence="5">
    <location>
        <begin position="23"/>
        <end position="237"/>
    </location>
</feature>
<evidence type="ECO:0000313" key="8">
    <source>
        <dbReference type="Proteomes" id="UP001295444"/>
    </source>
</evidence>
<dbReference type="SUPFAM" id="SSF48726">
    <property type="entry name" value="Immunoglobulin"/>
    <property type="match status" value="1"/>
</dbReference>
<dbReference type="GO" id="GO:0016020">
    <property type="term" value="C:membrane"/>
    <property type="evidence" value="ECO:0007669"/>
    <property type="project" value="TreeGrafter"/>
</dbReference>
<feature type="transmembrane region" description="Helical" evidence="4">
    <location>
        <begin position="168"/>
        <end position="192"/>
    </location>
</feature>
<evidence type="ECO:0000256" key="2">
    <source>
        <dbReference type="ARBA" id="ARBA00023157"/>
    </source>
</evidence>
<evidence type="ECO:0000256" key="4">
    <source>
        <dbReference type="SAM" id="Phobius"/>
    </source>
</evidence>
<dbReference type="EMBL" id="OW240922">
    <property type="protein sequence ID" value="CAH2321603.1"/>
    <property type="molecule type" value="Genomic_DNA"/>
</dbReference>
<evidence type="ECO:0000313" key="7">
    <source>
        <dbReference type="EMBL" id="CAH2321603.1"/>
    </source>
</evidence>
<evidence type="ECO:0000256" key="5">
    <source>
        <dbReference type="SAM" id="SignalP"/>
    </source>
</evidence>
<keyword evidence="4" id="KW-1133">Transmembrane helix</keyword>
<evidence type="ECO:0000256" key="3">
    <source>
        <dbReference type="ARBA" id="ARBA00023319"/>
    </source>
</evidence>
<dbReference type="PANTHER" id="PTHR12207:SF8">
    <property type="entry name" value="V-SET AND TRANSMEMBRANE DOMAIN-CONTAINING PROTEIN 4"/>
    <property type="match status" value="1"/>
</dbReference>
<keyword evidence="2" id="KW-1015">Disulfide bond</keyword>
<keyword evidence="4" id="KW-0472">Membrane</keyword>
<dbReference type="AlphaFoldDB" id="A0AAD1TE22"/>